<proteinExistence type="inferred from homology"/>
<name>A0A842HFD0_9BACT</name>
<dbReference type="InterPro" id="IPR051910">
    <property type="entry name" value="ComF/GntX_DNA_util-trans"/>
</dbReference>
<dbReference type="RefSeq" id="WP_185675331.1">
    <property type="nucleotide sequence ID" value="NZ_JACHVB010000021.1"/>
</dbReference>
<comment type="similarity">
    <text evidence="1">Belongs to the ComF/GntX family.</text>
</comment>
<comment type="caution">
    <text evidence="2">The sequence shown here is derived from an EMBL/GenBank/DDBJ whole genome shotgun (WGS) entry which is preliminary data.</text>
</comment>
<dbReference type="PANTHER" id="PTHR47505">
    <property type="entry name" value="DNA UTILIZATION PROTEIN YHGH"/>
    <property type="match status" value="1"/>
</dbReference>
<dbReference type="Gene3D" id="3.40.50.2020">
    <property type="match status" value="1"/>
</dbReference>
<dbReference type="Proteomes" id="UP000546464">
    <property type="component" value="Unassembled WGS sequence"/>
</dbReference>
<gene>
    <name evidence="2" type="ORF">H5P28_08760</name>
</gene>
<dbReference type="CDD" id="cd06223">
    <property type="entry name" value="PRTases_typeI"/>
    <property type="match status" value="1"/>
</dbReference>
<evidence type="ECO:0000256" key="1">
    <source>
        <dbReference type="ARBA" id="ARBA00008007"/>
    </source>
</evidence>
<organism evidence="2 3">
    <name type="scientific">Ruficoccus amylovorans</name>
    <dbReference type="NCBI Taxonomy" id="1804625"/>
    <lineage>
        <taxon>Bacteria</taxon>
        <taxon>Pseudomonadati</taxon>
        <taxon>Verrucomicrobiota</taxon>
        <taxon>Opitutia</taxon>
        <taxon>Puniceicoccales</taxon>
        <taxon>Cerasicoccaceae</taxon>
        <taxon>Ruficoccus</taxon>
    </lineage>
</organism>
<dbReference type="PANTHER" id="PTHR47505:SF1">
    <property type="entry name" value="DNA UTILIZATION PROTEIN YHGH"/>
    <property type="match status" value="1"/>
</dbReference>
<evidence type="ECO:0000313" key="2">
    <source>
        <dbReference type="EMBL" id="MBC2594346.1"/>
    </source>
</evidence>
<accession>A0A842HFD0</accession>
<protein>
    <submittedName>
        <fullName evidence="2">ComF family protein</fullName>
    </submittedName>
</protein>
<evidence type="ECO:0000313" key="3">
    <source>
        <dbReference type="Proteomes" id="UP000546464"/>
    </source>
</evidence>
<keyword evidence="3" id="KW-1185">Reference proteome</keyword>
<reference evidence="2 3" key="1">
    <citation type="submission" date="2020-07" db="EMBL/GenBank/DDBJ databases">
        <authorList>
            <person name="Feng X."/>
        </authorList>
    </citation>
    <scope>NUCLEOTIDE SEQUENCE [LARGE SCALE GENOMIC DNA]</scope>
    <source>
        <strain evidence="2 3">JCM31066</strain>
    </source>
</reference>
<dbReference type="SUPFAM" id="SSF53271">
    <property type="entry name" value="PRTase-like"/>
    <property type="match status" value="1"/>
</dbReference>
<dbReference type="EMBL" id="JACHVB010000021">
    <property type="protein sequence ID" value="MBC2594346.1"/>
    <property type="molecule type" value="Genomic_DNA"/>
</dbReference>
<dbReference type="InterPro" id="IPR000836">
    <property type="entry name" value="PRTase_dom"/>
</dbReference>
<dbReference type="AlphaFoldDB" id="A0A842HFD0"/>
<dbReference type="InterPro" id="IPR029057">
    <property type="entry name" value="PRTase-like"/>
</dbReference>
<sequence length="258" mass="28717">MPTSVQRSPLLRTLVRTGLDLIFPRDCVVTGEPVEEDSPCRYLSRKGLEQVFFVKEPCCPTCGFPFFGELLASRVCPHCRELEPAFGRGRPLFLARDAGRVLVHELKYHRGRYLLPDIATLAAGSSGFCQHLAGAVLVPVPLYPRRERQRGYNQSRWLAEVFAGVAGDFEQTPGERCQVADLLTRIRDTPSQTNFDRAQREVNMRGAFGLKPGSRPDVSRRHVLVDDVFTTGATLNACARVLRRAGVERLDVATLAHG</sequence>